<dbReference type="Gene3D" id="3.40.1360.10">
    <property type="match status" value="1"/>
</dbReference>
<dbReference type="Proteomes" id="UP000266118">
    <property type="component" value="Chromosome"/>
</dbReference>
<protein>
    <submittedName>
        <fullName evidence="2">DUF3991 domain-containing protein</fullName>
    </submittedName>
</protein>
<dbReference type="CDD" id="cd00188">
    <property type="entry name" value="TOPRIM"/>
    <property type="match status" value="1"/>
</dbReference>
<dbReference type="Pfam" id="PF13155">
    <property type="entry name" value="Toprim_2"/>
    <property type="match status" value="1"/>
</dbReference>
<dbReference type="OrthoDB" id="1032058at2"/>
<evidence type="ECO:0000259" key="1">
    <source>
        <dbReference type="Pfam" id="PF13154"/>
    </source>
</evidence>
<sequence length="314" mass="36092">MNKELKTFQEFRNEISIIELAVANGYHIVRNAGLKYPVLKNNTTGDKIIIVNAQSTSNQGYFNPRDDKDKGTLINFVHYRLGTLFPMMSGQTDAKSINAILYDYLRLPISKRNRLLEKTTSIIKHYQERKFILPGWITPLNDTSYLQSRRINDKTIFDEIFNGRIFNASVGGFCNIGFPYYDKNDHIIGCELRNTDFKKMLSGSDRSNSVWHSNLPENLESVILTESPIDALSYHQLKGKKDSMYVSFGGSVSDKQLDLLNEVFSSIKENPNFKYYSAVDNDAMGRIYTEKFGNSLHKLVVEDFPRNKDYNEEL</sequence>
<reference evidence="2 3" key="1">
    <citation type="submission" date="2018-09" db="EMBL/GenBank/DDBJ databases">
        <title>Arachidicoccus sp. nov., a bacterium isolated from soil.</title>
        <authorList>
            <person name="Weon H.-Y."/>
            <person name="Kwon S.-W."/>
            <person name="Lee S.A."/>
        </authorList>
    </citation>
    <scope>NUCLEOTIDE SEQUENCE [LARGE SCALE GENOMIC DNA]</scope>
    <source>
        <strain evidence="2 3">KIS59-12</strain>
    </source>
</reference>
<organism evidence="2 3">
    <name type="scientific">Arachidicoccus soli</name>
    <dbReference type="NCBI Taxonomy" id="2341117"/>
    <lineage>
        <taxon>Bacteria</taxon>
        <taxon>Pseudomonadati</taxon>
        <taxon>Bacteroidota</taxon>
        <taxon>Chitinophagia</taxon>
        <taxon>Chitinophagales</taxon>
        <taxon>Chitinophagaceae</taxon>
        <taxon>Arachidicoccus</taxon>
    </lineage>
</organism>
<dbReference type="SUPFAM" id="SSF56731">
    <property type="entry name" value="DNA primase core"/>
    <property type="match status" value="1"/>
</dbReference>
<gene>
    <name evidence="2" type="ORF">D6B99_16430</name>
</gene>
<evidence type="ECO:0000313" key="3">
    <source>
        <dbReference type="Proteomes" id="UP000266118"/>
    </source>
</evidence>
<dbReference type="InterPro" id="IPR025054">
    <property type="entry name" value="DUF3991"/>
</dbReference>
<accession>A0A386HTC2</accession>
<dbReference type="Pfam" id="PF13154">
    <property type="entry name" value="DUF3991"/>
    <property type="match status" value="1"/>
</dbReference>
<dbReference type="AlphaFoldDB" id="A0A386HTC2"/>
<keyword evidence="3" id="KW-1185">Reference proteome</keyword>
<evidence type="ECO:0000313" key="2">
    <source>
        <dbReference type="EMBL" id="AYD49063.1"/>
    </source>
</evidence>
<dbReference type="EMBL" id="CP032489">
    <property type="protein sequence ID" value="AYD49063.1"/>
    <property type="molecule type" value="Genomic_DNA"/>
</dbReference>
<name>A0A386HTC2_9BACT</name>
<dbReference type="RefSeq" id="WP_119990421.1">
    <property type="nucleotide sequence ID" value="NZ_CP032489.1"/>
</dbReference>
<dbReference type="KEGG" id="ark:D6B99_16430"/>
<proteinExistence type="predicted"/>
<feature type="domain" description="DUF3991" evidence="1">
    <location>
        <begin position="145"/>
        <end position="205"/>
    </location>
</feature>